<evidence type="ECO:0000313" key="3">
    <source>
        <dbReference type="EMBL" id="CAB4614013.1"/>
    </source>
</evidence>
<evidence type="ECO:0000256" key="1">
    <source>
        <dbReference type="SAM" id="Phobius"/>
    </source>
</evidence>
<feature type="transmembrane region" description="Helical" evidence="1">
    <location>
        <begin position="71"/>
        <end position="93"/>
    </location>
</feature>
<keyword evidence="1" id="KW-1133">Transmembrane helix</keyword>
<dbReference type="EMBL" id="CAEZUS010000136">
    <property type="protein sequence ID" value="CAB4614013.1"/>
    <property type="molecule type" value="Genomic_DNA"/>
</dbReference>
<accession>A0A6J6HN75</accession>
<dbReference type="PANTHER" id="PTHR34475:SF1">
    <property type="entry name" value="CYTOSKELETON PROTEIN RODZ"/>
    <property type="match status" value="1"/>
</dbReference>
<evidence type="ECO:0000259" key="2">
    <source>
        <dbReference type="Pfam" id="PF13464"/>
    </source>
</evidence>
<feature type="domain" description="Cytoskeleton protein RodZ-like C-terminal" evidence="2">
    <location>
        <begin position="135"/>
        <end position="201"/>
    </location>
</feature>
<dbReference type="InterPro" id="IPR050400">
    <property type="entry name" value="Bact_Cytoskel_RodZ"/>
</dbReference>
<keyword evidence="1" id="KW-0472">Membrane</keyword>
<dbReference type="AlphaFoldDB" id="A0A6J6HN75"/>
<sequence>MEDDNFKKCGGETYARGHLRNIATKLQIDERIFLDIFEIEVAAPVKPIRELLSENNVTDPYQEPKNVSWKALAAGSLAALLLFGLAQVIFSIASDDPVITTLPSVKVSESAKPEPTESARPISADAVTIDIRATRGASWLYAFDKEGTQVFSGLLSKGDSKRLSDPKQLNLRVGNAGGVDISVNGKEVGSIGADGEVVNLTYNAD</sequence>
<dbReference type="Pfam" id="PF13413">
    <property type="entry name" value="HTH_25"/>
    <property type="match status" value="1"/>
</dbReference>
<reference evidence="3" key="1">
    <citation type="submission" date="2020-05" db="EMBL/GenBank/DDBJ databases">
        <authorList>
            <person name="Chiriac C."/>
            <person name="Salcher M."/>
            <person name="Ghai R."/>
            <person name="Kavagutti S V."/>
        </authorList>
    </citation>
    <scope>NUCLEOTIDE SEQUENCE</scope>
</reference>
<dbReference type="PANTHER" id="PTHR34475">
    <property type="match status" value="1"/>
</dbReference>
<name>A0A6J6HN75_9ZZZZ</name>
<protein>
    <submittedName>
        <fullName evidence="3">Unannotated protein</fullName>
    </submittedName>
</protein>
<organism evidence="3">
    <name type="scientific">freshwater metagenome</name>
    <dbReference type="NCBI Taxonomy" id="449393"/>
    <lineage>
        <taxon>unclassified sequences</taxon>
        <taxon>metagenomes</taxon>
        <taxon>ecological metagenomes</taxon>
    </lineage>
</organism>
<keyword evidence="1" id="KW-0812">Transmembrane</keyword>
<proteinExistence type="predicted"/>
<gene>
    <name evidence="3" type="ORF">UFOPK1852_00851</name>
</gene>
<dbReference type="InterPro" id="IPR025194">
    <property type="entry name" value="RodZ-like_C"/>
</dbReference>
<dbReference type="Pfam" id="PF13464">
    <property type="entry name" value="RodZ_C"/>
    <property type="match status" value="1"/>
</dbReference>